<name>A0AAV8VI28_9CUCU</name>
<organism evidence="1 2">
    <name type="scientific">Exocentrus adspersus</name>
    <dbReference type="NCBI Taxonomy" id="1586481"/>
    <lineage>
        <taxon>Eukaryota</taxon>
        <taxon>Metazoa</taxon>
        <taxon>Ecdysozoa</taxon>
        <taxon>Arthropoda</taxon>
        <taxon>Hexapoda</taxon>
        <taxon>Insecta</taxon>
        <taxon>Pterygota</taxon>
        <taxon>Neoptera</taxon>
        <taxon>Endopterygota</taxon>
        <taxon>Coleoptera</taxon>
        <taxon>Polyphaga</taxon>
        <taxon>Cucujiformia</taxon>
        <taxon>Chrysomeloidea</taxon>
        <taxon>Cerambycidae</taxon>
        <taxon>Lamiinae</taxon>
        <taxon>Acanthocinini</taxon>
        <taxon>Exocentrus</taxon>
    </lineage>
</organism>
<dbReference type="PANTHER" id="PTHR33050">
    <property type="entry name" value="REVERSE TRANSCRIPTASE DOMAIN-CONTAINING PROTEIN"/>
    <property type="match status" value="1"/>
</dbReference>
<evidence type="ECO:0000313" key="2">
    <source>
        <dbReference type="Proteomes" id="UP001159042"/>
    </source>
</evidence>
<keyword evidence="2" id="KW-1185">Reference proteome</keyword>
<reference evidence="1 2" key="1">
    <citation type="journal article" date="2023" name="Insect Mol. Biol.">
        <title>Genome sequencing provides insights into the evolution of gene families encoding plant cell wall-degrading enzymes in longhorned beetles.</title>
        <authorList>
            <person name="Shin N.R."/>
            <person name="Okamura Y."/>
            <person name="Kirsch R."/>
            <person name="Pauchet Y."/>
        </authorList>
    </citation>
    <scope>NUCLEOTIDE SEQUENCE [LARGE SCALE GENOMIC DNA]</scope>
    <source>
        <strain evidence="1">EAD_L_NR</strain>
    </source>
</reference>
<proteinExistence type="predicted"/>
<comment type="caution">
    <text evidence="1">The sequence shown here is derived from an EMBL/GenBank/DDBJ whole genome shotgun (WGS) entry which is preliminary data.</text>
</comment>
<sequence length="287" mass="33013">MSVKLQHFDVTFSWELFPRVQELGPRPEPRPGPSPSETLSETIEVRQVAGTGVSGNYDKVMPVPASLDQHITWWLNILNGHPKLFFKQTDFVIEIFTDASPTGWGAFAKGEKTHGFWPKSKSKEHINVLELWAAFYGLKSFANEMCNCRILLRLDNTTAVSNLNRMGGVKYEHLNRITNMIWDWCENRNIMLFASYINTRDNIEADKESRSMNIETEFELNSLAFNEIVDTFGLPQIDLFASNLNTKCATYVSWHRDPDCYAVDAFTISSRQFFFYAFPPFSLIPRE</sequence>
<evidence type="ECO:0000313" key="1">
    <source>
        <dbReference type="EMBL" id="KAJ8913785.1"/>
    </source>
</evidence>
<evidence type="ECO:0008006" key="3">
    <source>
        <dbReference type="Google" id="ProtNLM"/>
    </source>
</evidence>
<dbReference type="CDD" id="cd09275">
    <property type="entry name" value="RNase_HI_RT_DIRS1"/>
    <property type="match status" value="1"/>
</dbReference>
<dbReference type="GO" id="GO:0003676">
    <property type="term" value="F:nucleic acid binding"/>
    <property type="evidence" value="ECO:0007669"/>
    <property type="project" value="InterPro"/>
</dbReference>
<dbReference type="Proteomes" id="UP001159042">
    <property type="component" value="Unassembled WGS sequence"/>
</dbReference>
<accession>A0AAV8VI28</accession>
<dbReference type="InterPro" id="IPR052055">
    <property type="entry name" value="Hepadnavirus_pol/RT"/>
</dbReference>
<dbReference type="SUPFAM" id="SSF53098">
    <property type="entry name" value="Ribonuclease H-like"/>
    <property type="match status" value="1"/>
</dbReference>
<dbReference type="AlphaFoldDB" id="A0AAV8VI28"/>
<dbReference type="PANTHER" id="PTHR33050:SF7">
    <property type="entry name" value="RIBONUCLEASE H"/>
    <property type="match status" value="1"/>
</dbReference>
<dbReference type="Gene3D" id="3.30.420.10">
    <property type="entry name" value="Ribonuclease H-like superfamily/Ribonuclease H"/>
    <property type="match status" value="1"/>
</dbReference>
<gene>
    <name evidence="1" type="ORF">NQ315_002691</name>
</gene>
<dbReference type="EMBL" id="JANEYG010000087">
    <property type="protein sequence ID" value="KAJ8913785.1"/>
    <property type="molecule type" value="Genomic_DNA"/>
</dbReference>
<dbReference type="InterPro" id="IPR036397">
    <property type="entry name" value="RNaseH_sf"/>
</dbReference>
<protein>
    <recommendedName>
        <fullName evidence="3">RNase H type-1 domain-containing protein</fullName>
    </recommendedName>
</protein>
<dbReference type="InterPro" id="IPR012337">
    <property type="entry name" value="RNaseH-like_sf"/>
</dbReference>